<accession>A0ABP1HIV3</accession>
<keyword evidence="1" id="KW-1133">Transmembrane helix</keyword>
<keyword evidence="3" id="KW-1185">Reference proteome</keyword>
<name>A0ABP1HIV3_9EUKA</name>
<keyword evidence="1" id="KW-0472">Membrane</keyword>
<gene>
    <name evidence="2" type="ORF">HINF_LOCUS13046</name>
</gene>
<evidence type="ECO:0000313" key="3">
    <source>
        <dbReference type="Proteomes" id="UP001642409"/>
    </source>
</evidence>
<reference evidence="2 3" key="1">
    <citation type="submission" date="2024-07" db="EMBL/GenBank/DDBJ databases">
        <authorList>
            <person name="Akdeniz Z."/>
        </authorList>
    </citation>
    <scope>NUCLEOTIDE SEQUENCE [LARGE SCALE GENOMIC DNA]</scope>
</reference>
<feature type="transmembrane region" description="Helical" evidence="1">
    <location>
        <begin position="37"/>
        <end position="61"/>
    </location>
</feature>
<organism evidence="2 3">
    <name type="scientific">Hexamita inflata</name>
    <dbReference type="NCBI Taxonomy" id="28002"/>
    <lineage>
        <taxon>Eukaryota</taxon>
        <taxon>Metamonada</taxon>
        <taxon>Diplomonadida</taxon>
        <taxon>Hexamitidae</taxon>
        <taxon>Hexamitinae</taxon>
        <taxon>Hexamita</taxon>
    </lineage>
</organism>
<evidence type="ECO:0000313" key="2">
    <source>
        <dbReference type="EMBL" id="CAL5993401.1"/>
    </source>
</evidence>
<protein>
    <submittedName>
        <fullName evidence="2">Proprotein_convertase subtilisin/kexin type 5-like</fullName>
    </submittedName>
</protein>
<evidence type="ECO:0000256" key="1">
    <source>
        <dbReference type="SAM" id="Phobius"/>
    </source>
</evidence>
<dbReference type="Proteomes" id="UP001642409">
    <property type="component" value="Unassembled WGS sequence"/>
</dbReference>
<sequence length="187" mass="22190">MSISIDNQLQMNKQMPLYQYELLFQDYKIDLVLIYNYIRYIIFITFCIFHFINMILFLLILNIEQQHVCPLNQLINQGICVQKCPKSRNYVYDEECHLKCPDKQIFMLQKENGIHCLNECPNKYTIKENFCISVHQHKGVILCPPKSYQLKGQCVQQSEYPNIYISSDGKFYNEKCENGEKNNYSGL</sequence>
<dbReference type="EMBL" id="CAXDID020000030">
    <property type="protein sequence ID" value="CAL5993401.1"/>
    <property type="molecule type" value="Genomic_DNA"/>
</dbReference>
<comment type="caution">
    <text evidence="2">The sequence shown here is derived from an EMBL/GenBank/DDBJ whole genome shotgun (WGS) entry which is preliminary data.</text>
</comment>
<keyword evidence="1" id="KW-0812">Transmembrane</keyword>
<proteinExistence type="predicted"/>